<evidence type="ECO:0000313" key="2">
    <source>
        <dbReference type="Proteomes" id="UP000680670"/>
    </source>
</evidence>
<comment type="caution">
    <text evidence="1">The sequence shown here is derived from an EMBL/GenBank/DDBJ whole genome shotgun (WGS) entry which is preliminary data.</text>
</comment>
<reference evidence="1 2" key="1">
    <citation type="submission" date="2021-03" db="EMBL/GenBank/DDBJ databases">
        <title>Antimicrobial resistance genes in bacteria isolated from Japanese honey, and their potential for conferring macrolide and lincosamide resistance in the American foulbrood pathogen Paenibacillus larvae.</title>
        <authorList>
            <person name="Okamoto M."/>
            <person name="Kumagai M."/>
            <person name="Kanamori H."/>
            <person name="Takamatsu D."/>
        </authorList>
    </citation>
    <scope>NUCLEOTIDE SEQUENCE [LARGE SCALE GENOMIC DNA]</scope>
    <source>
        <strain evidence="1 2">J6TS1</strain>
    </source>
</reference>
<dbReference type="EMBL" id="BORJ01000006">
    <property type="protein sequence ID" value="GIN96622.1"/>
    <property type="molecule type" value="Genomic_DNA"/>
</dbReference>
<keyword evidence="2" id="KW-1185">Reference proteome</keyword>
<sequence>MGRKPPTKKLALDIDQCQLFNFIQQKSPTTVSGEMNNILVFHSVGVPTPAE</sequence>
<gene>
    <name evidence="1" type="ORF">J6TS1_24920</name>
</gene>
<evidence type="ECO:0000313" key="1">
    <source>
        <dbReference type="EMBL" id="GIN96622.1"/>
    </source>
</evidence>
<accession>A0ABQ4KZA7</accession>
<protein>
    <submittedName>
        <fullName evidence="1">Uncharacterized protein</fullName>
    </submittedName>
</protein>
<organism evidence="1 2">
    <name type="scientific">Siminovitchia terrae</name>
    <name type="common">Bacillus terrae</name>
    <dbReference type="NCBI Taxonomy" id="1914933"/>
    <lineage>
        <taxon>Bacteria</taxon>
        <taxon>Bacillati</taxon>
        <taxon>Bacillota</taxon>
        <taxon>Bacilli</taxon>
        <taxon>Bacillales</taxon>
        <taxon>Bacillaceae</taxon>
        <taxon>Siminovitchia</taxon>
    </lineage>
</organism>
<dbReference type="Proteomes" id="UP000680670">
    <property type="component" value="Unassembled WGS sequence"/>
</dbReference>
<dbReference type="RefSeq" id="WP_185830701.1">
    <property type="nucleotide sequence ID" value="NZ_BORJ01000006.1"/>
</dbReference>
<proteinExistence type="predicted"/>
<name>A0ABQ4KZA7_SIMTE</name>